<dbReference type="EMBL" id="FNBA01000005">
    <property type="protein sequence ID" value="SDF09393.1"/>
    <property type="molecule type" value="Genomic_DNA"/>
</dbReference>
<dbReference type="Gene3D" id="3.40.50.620">
    <property type="entry name" value="HUPs"/>
    <property type="match status" value="2"/>
</dbReference>
<keyword evidence="4" id="KW-1185">Reference proteome</keyword>
<dbReference type="Proteomes" id="UP000199321">
    <property type="component" value="Unassembled WGS sequence"/>
</dbReference>
<accession>A0A1G7I9X5</accession>
<dbReference type="InterPro" id="IPR006015">
    <property type="entry name" value="Universal_stress_UspA"/>
</dbReference>
<dbReference type="PANTHER" id="PTHR46268:SF6">
    <property type="entry name" value="UNIVERSAL STRESS PROTEIN UP12"/>
    <property type="match status" value="1"/>
</dbReference>
<dbReference type="InterPro" id="IPR006016">
    <property type="entry name" value="UspA"/>
</dbReference>
<gene>
    <name evidence="3" type="ORF">SAMN05421855_105163</name>
</gene>
<dbReference type="PANTHER" id="PTHR46268">
    <property type="entry name" value="STRESS RESPONSE PROTEIN NHAX"/>
    <property type="match status" value="1"/>
</dbReference>
<dbReference type="OrthoDB" id="9788959at2"/>
<dbReference type="STRING" id="227084.SAMN05421855_105163"/>
<sequence length="282" mass="32280">MKTILIPTDFSNNAYCALYYAAKLFQDQKIKFIIYHSFEDQVTNLTSRIDIGKTEAVVEELYETYESKCNEVKHKIVLDTENPNHTYEVIATSLSLSRATNKLIEKENAFYVVMGSKGATEMASVFMGSNTLSLISSIKKAALLIIPKELDYKPIDVLGFATGFKRSYTKKELAPLMYIAALNKASVKVLHIHKEERLTDAQQANFEHLLELLEEYTVESNWLSEDIDNYEAISSHLTEENVDMLAMIYYKHNAIVRFFREATVKNIAKYTQSPFLVLPKRD</sequence>
<organism evidence="3 4">
    <name type="scientific">Ulvibacter litoralis</name>
    <dbReference type="NCBI Taxonomy" id="227084"/>
    <lineage>
        <taxon>Bacteria</taxon>
        <taxon>Pseudomonadati</taxon>
        <taxon>Bacteroidota</taxon>
        <taxon>Flavobacteriia</taxon>
        <taxon>Flavobacteriales</taxon>
        <taxon>Flavobacteriaceae</taxon>
        <taxon>Ulvibacter</taxon>
    </lineage>
</organism>
<dbReference type="PRINTS" id="PR01438">
    <property type="entry name" value="UNVRSLSTRESS"/>
</dbReference>
<comment type="similarity">
    <text evidence="1">Belongs to the universal stress protein A family.</text>
</comment>
<reference evidence="3 4" key="1">
    <citation type="submission" date="2016-10" db="EMBL/GenBank/DDBJ databases">
        <authorList>
            <person name="de Groot N.N."/>
        </authorList>
    </citation>
    <scope>NUCLEOTIDE SEQUENCE [LARGE SCALE GENOMIC DNA]</scope>
    <source>
        <strain evidence="3 4">DSM 16195</strain>
    </source>
</reference>
<proteinExistence type="inferred from homology"/>
<evidence type="ECO:0000313" key="4">
    <source>
        <dbReference type="Proteomes" id="UP000199321"/>
    </source>
</evidence>
<dbReference type="InterPro" id="IPR014729">
    <property type="entry name" value="Rossmann-like_a/b/a_fold"/>
</dbReference>
<dbReference type="AlphaFoldDB" id="A0A1G7I9X5"/>
<dbReference type="RefSeq" id="WP_093145044.1">
    <property type="nucleotide sequence ID" value="NZ_BMWO01000007.1"/>
</dbReference>
<name>A0A1G7I9X5_9FLAO</name>
<feature type="domain" description="UspA" evidence="2">
    <location>
        <begin position="1"/>
        <end position="143"/>
    </location>
</feature>
<dbReference type="Pfam" id="PF00582">
    <property type="entry name" value="Usp"/>
    <property type="match status" value="1"/>
</dbReference>
<dbReference type="SUPFAM" id="SSF52402">
    <property type="entry name" value="Adenine nucleotide alpha hydrolases-like"/>
    <property type="match status" value="2"/>
</dbReference>
<evidence type="ECO:0000313" key="3">
    <source>
        <dbReference type="EMBL" id="SDF09393.1"/>
    </source>
</evidence>
<evidence type="ECO:0000259" key="2">
    <source>
        <dbReference type="Pfam" id="PF00582"/>
    </source>
</evidence>
<protein>
    <submittedName>
        <fullName evidence="3">Nucleotide-binding universal stress protein, UspA family</fullName>
    </submittedName>
</protein>
<evidence type="ECO:0000256" key="1">
    <source>
        <dbReference type="ARBA" id="ARBA00008791"/>
    </source>
</evidence>